<organism evidence="1 2">
    <name type="scientific">Cercospora zeae-maydis SCOH1-5</name>
    <dbReference type="NCBI Taxonomy" id="717836"/>
    <lineage>
        <taxon>Eukaryota</taxon>
        <taxon>Fungi</taxon>
        <taxon>Dikarya</taxon>
        <taxon>Ascomycota</taxon>
        <taxon>Pezizomycotina</taxon>
        <taxon>Dothideomycetes</taxon>
        <taxon>Dothideomycetidae</taxon>
        <taxon>Mycosphaerellales</taxon>
        <taxon>Mycosphaerellaceae</taxon>
        <taxon>Cercospora</taxon>
    </lineage>
</organism>
<keyword evidence="2" id="KW-1185">Reference proteome</keyword>
<gene>
    <name evidence="1" type="ORF">CERZMDRAFT_91183</name>
</gene>
<evidence type="ECO:0000313" key="1">
    <source>
        <dbReference type="EMBL" id="KAF2210470.1"/>
    </source>
</evidence>
<accession>A0A6A6FAL0</accession>
<sequence>MSRLPNELWLQILHFCSPLDQWQNLRPLGHQLKSCVEQHFEREILPQIEIAMPVSLPSYDARIYARGKATFQPVSPRSGRDPERMHLVLTSTDPDYYHAHFLARWSGMRDTVDGTLSENVKWDVGLEGREKRMRLRGARAENMMNEDEVGLSFEWKGTMTGLYRS</sequence>
<evidence type="ECO:0000313" key="2">
    <source>
        <dbReference type="Proteomes" id="UP000799539"/>
    </source>
</evidence>
<reference evidence="1" key="1">
    <citation type="journal article" date="2020" name="Stud. Mycol.">
        <title>101 Dothideomycetes genomes: a test case for predicting lifestyles and emergence of pathogens.</title>
        <authorList>
            <person name="Haridas S."/>
            <person name="Albert R."/>
            <person name="Binder M."/>
            <person name="Bloem J."/>
            <person name="Labutti K."/>
            <person name="Salamov A."/>
            <person name="Andreopoulos B."/>
            <person name="Baker S."/>
            <person name="Barry K."/>
            <person name="Bills G."/>
            <person name="Bluhm B."/>
            <person name="Cannon C."/>
            <person name="Castanera R."/>
            <person name="Culley D."/>
            <person name="Daum C."/>
            <person name="Ezra D."/>
            <person name="Gonzalez J."/>
            <person name="Henrissat B."/>
            <person name="Kuo A."/>
            <person name="Liang C."/>
            <person name="Lipzen A."/>
            <person name="Lutzoni F."/>
            <person name="Magnuson J."/>
            <person name="Mondo S."/>
            <person name="Nolan M."/>
            <person name="Ohm R."/>
            <person name="Pangilinan J."/>
            <person name="Park H.-J."/>
            <person name="Ramirez L."/>
            <person name="Alfaro M."/>
            <person name="Sun H."/>
            <person name="Tritt A."/>
            <person name="Yoshinaga Y."/>
            <person name="Zwiers L.-H."/>
            <person name="Turgeon B."/>
            <person name="Goodwin S."/>
            <person name="Spatafora J."/>
            <person name="Crous P."/>
            <person name="Grigoriev I."/>
        </authorList>
    </citation>
    <scope>NUCLEOTIDE SEQUENCE</scope>
    <source>
        <strain evidence="1">SCOH1-5</strain>
    </source>
</reference>
<dbReference type="Proteomes" id="UP000799539">
    <property type="component" value="Unassembled WGS sequence"/>
</dbReference>
<dbReference type="AlphaFoldDB" id="A0A6A6FAL0"/>
<proteinExistence type="predicted"/>
<protein>
    <recommendedName>
        <fullName evidence="3">F-box domain-containing protein</fullName>
    </recommendedName>
</protein>
<name>A0A6A6FAL0_9PEZI</name>
<dbReference type="OrthoDB" id="3636523at2759"/>
<dbReference type="EMBL" id="ML992681">
    <property type="protein sequence ID" value="KAF2210470.1"/>
    <property type="molecule type" value="Genomic_DNA"/>
</dbReference>
<evidence type="ECO:0008006" key="3">
    <source>
        <dbReference type="Google" id="ProtNLM"/>
    </source>
</evidence>